<keyword evidence="2" id="KW-1185">Reference proteome</keyword>
<evidence type="ECO:0008006" key="3">
    <source>
        <dbReference type="Google" id="ProtNLM"/>
    </source>
</evidence>
<dbReference type="Pfam" id="PF11950">
    <property type="entry name" value="DUF3467"/>
    <property type="match status" value="1"/>
</dbReference>
<evidence type="ECO:0000313" key="1">
    <source>
        <dbReference type="EMBL" id="GAA5151817.1"/>
    </source>
</evidence>
<sequence length="113" mass="12786">MRVSFGDLRMMGAMSESPLPTRFDISVPPEHLEGHYADFASVWHNKETFILDFVSMSQPPQQSQDDAGASVARVKAQVVTRVRLPAAQVWEVMKALESQLGKWEDENPDRRQS</sequence>
<proteinExistence type="predicted"/>
<gene>
    <name evidence="1" type="ORF">GCM10023340_31090</name>
</gene>
<dbReference type="EMBL" id="BAABKG010000004">
    <property type="protein sequence ID" value="GAA5151817.1"/>
    <property type="molecule type" value="Genomic_DNA"/>
</dbReference>
<name>A0ABP9PTD4_9ACTN</name>
<reference evidence="2" key="1">
    <citation type="journal article" date="2019" name="Int. J. Syst. Evol. Microbiol.">
        <title>The Global Catalogue of Microorganisms (GCM) 10K type strain sequencing project: providing services to taxonomists for standard genome sequencing and annotation.</title>
        <authorList>
            <consortium name="The Broad Institute Genomics Platform"/>
            <consortium name="The Broad Institute Genome Sequencing Center for Infectious Disease"/>
            <person name="Wu L."/>
            <person name="Ma J."/>
        </authorList>
    </citation>
    <scope>NUCLEOTIDE SEQUENCE [LARGE SCALE GENOMIC DNA]</scope>
    <source>
        <strain evidence="2">JCM 18459</strain>
    </source>
</reference>
<evidence type="ECO:0000313" key="2">
    <source>
        <dbReference type="Proteomes" id="UP001500221"/>
    </source>
</evidence>
<dbReference type="InterPro" id="IPR021857">
    <property type="entry name" value="DUF3467"/>
</dbReference>
<dbReference type="Proteomes" id="UP001500221">
    <property type="component" value="Unassembled WGS sequence"/>
</dbReference>
<comment type="caution">
    <text evidence="1">The sequence shown here is derived from an EMBL/GenBank/DDBJ whole genome shotgun (WGS) entry which is preliminary data.</text>
</comment>
<accession>A0ABP9PTD4</accession>
<organism evidence="1 2">
    <name type="scientific">Nocardioides marinquilinus</name>
    <dbReference type="NCBI Taxonomy" id="1210400"/>
    <lineage>
        <taxon>Bacteria</taxon>
        <taxon>Bacillati</taxon>
        <taxon>Actinomycetota</taxon>
        <taxon>Actinomycetes</taxon>
        <taxon>Propionibacteriales</taxon>
        <taxon>Nocardioidaceae</taxon>
        <taxon>Nocardioides</taxon>
    </lineage>
</organism>
<protein>
    <recommendedName>
        <fullName evidence="3">DUF3467 domain-containing protein</fullName>
    </recommendedName>
</protein>